<dbReference type="Proteomes" id="UP001642464">
    <property type="component" value="Unassembled WGS sequence"/>
</dbReference>
<dbReference type="InterPro" id="IPR035965">
    <property type="entry name" value="PAS-like_dom_sf"/>
</dbReference>
<name>A0ABP0JT75_9DINO</name>
<evidence type="ECO:0000256" key="4">
    <source>
        <dbReference type="SAM" id="MobiDB-lite"/>
    </source>
</evidence>
<dbReference type="Pfam" id="PF13426">
    <property type="entry name" value="PAS_9"/>
    <property type="match status" value="1"/>
</dbReference>
<reference evidence="7 9" key="1">
    <citation type="submission" date="2024-02" db="EMBL/GenBank/DDBJ databases">
        <authorList>
            <person name="Chen Y."/>
            <person name="Shah S."/>
            <person name="Dougan E. K."/>
            <person name="Thang M."/>
            <person name="Chan C."/>
        </authorList>
    </citation>
    <scope>NUCLEOTIDE SEQUENCE [LARGE SCALE GENOMIC DNA]</scope>
</reference>
<dbReference type="SUPFAM" id="SSF55785">
    <property type="entry name" value="PYP-like sensor domain (PAS domain)"/>
    <property type="match status" value="1"/>
</dbReference>
<keyword evidence="1" id="KW-0285">Flavoprotein</keyword>
<dbReference type="CDD" id="cd00130">
    <property type="entry name" value="PAS"/>
    <property type="match status" value="1"/>
</dbReference>
<evidence type="ECO:0000313" key="8">
    <source>
        <dbReference type="EMBL" id="CAK9017733.1"/>
    </source>
</evidence>
<keyword evidence="5" id="KW-0472">Membrane</keyword>
<feature type="domain" description="PAS" evidence="6">
    <location>
        <begin position="146"/>
        <end position="245"/>
    </location>
</feature>
<evidence type="ECO:0000256" key="5">
    <source>
        <dbReference type="SAM" id="Phobius"/>
    </source>
</evidence>
<feature type="compositionally biased region" description="Basic and acidic residues" evidence="4">
    <location>
        <begin position="72"/>
        <end position="81"/>
    </location>
</feature>
<dbReference type="PANTHER" id="PTHR47429:SF2">
    <property type="entry name" value="PROTEIN TWIN LOV 1"/>
    <property type="match status" value="1"/>
</dbReference>
<evidence type="ECO:0000313" key="9">
    <source>
        <dbReference type="Proteomes" id="UP001642464"/>
    </source>
</evidence>
<evidence type="ECO:0000259" key="6">
    <source>
        <dbReference type="Pfam" id="PF13426"/>
    </source>
</evidence>
<feature type="compositionally biased region" description="Acidic residues" evidence="4">
    <location>
        <begin position="98"/>
        <end position="117"/>
    </location>
</feature>
<dbReference type="InterPro" id="IPR000014">
    <property type="entry name" value="PAS"/>
</dbReference>
<keyword evidence="2" id="KW-0288">FMN</keyword>
<dbReference type="PANTHER" id="PTHR47429">
    <property type="entry name" value="PROTEIN TWIN LOV 1"/>
    <property type="match status" value="1"/>
</dbReference>
<protein>
    <submittedName>
        <fullName evidence="7">Blue-light photoreceptor (Phototropin homolog)</fullName>
    </submittedName>
</protein>
<gene>
    <name evidence="7" type="ORF">SCF082_LOCUS13603</name>
    <name evidence="8" type="ORF">SCF082_LOCUS13770</name>
</gene>
<feature type="region of interest" description="Disordered" evidence="4">
    <location>
        <begin position="1"/>
        <end position="23"/>
    </location>
</feature>
<accession>A0ABP0JT75</accession>
<dbReference type="Gene3D" id="3.30.450.20">
    <property type="entry name" value="PAS domain"/>
    <property type="match status" value="1"/>
</dbReference>
<keyword evidence="9" id="KW-1185">Reference proteome</keyword>
<feature type="region of interest" description="Disordered" evidence="4">
    <location>
        <begin position="68"/>
        <end position="117"/>
    </location>
</feature>
<sequence>MDCIPEEPFQHSEEDTSEFSSAASLSRQCTEFSDVVAQDLMSRQLTDFAMRQGDFWVRKCSEPVPFTGAKGLDSKQGDFRRQSSCPPLRSQGLFSPEPIEERESEEQESQGQLESEEEDDLVSRAICSAVADCDFSVAVADPTALDAELIAVSEGFERLTGYLREEAVGCNCRFLSEGCPPPDLIAQPLREATDTGAPYSCILVNKRKTGHFFLNLLSLRGLVVARHAKTGEEIWILVAVQQDVTGVEPDSLPSSDALLSKVAGRILRRLLKYATEIGIASLIEAKSRGCGMCPPRGQVGMQLLSDVIWKSGDPLGLPTAQALELIPSEFVHLAFQAPPALPEGKASKVLIWPFVVCSTAVAVLLLLLQRKRAHAAR</sequence>
<evidence type="ECO:0000256" key="2">
    <source>
        <dbReference type="ARBA" id="ARBA00022643"/>
    </source>
</evidence>
<keyword evidence="5" id="KW-0812">Transmembrane</keyword>
<feature type="transmembrane region" description="Helical" evidence="5">
    <location>
        <begin position="349"/>
        <end position="368"/>
    </location>
</feature>
<dbReference type="EMBL" id="CAXAMM010008446">
    <property type="protein sequence ID" value="CAK9017358.1"/>
    <property type="molecule type" value="Genomic_DNA"/>
</dbReference>
<organism evidence="7 9">
    <name type="scientific">Durusdinium trenchii</name>
    <dbReference type="NCBI Taxonomy" id="1381693"/>
    <lineage>
        <taxon>Eukaryota</taxon>
        <taxon>Sar</taxon>
        <taxon>Alveolata</taxon>
        <taxon>Dinophyceae</taxon>
        <taxon>Suessiales</taxon>
        <taxon>Symbiodiniaceae</taxon>
        <taxon>Durusdinium</taxon>
    </lineage>
</organism>
<comment type="caution">
    <text evidence="7">The sequence shown here is derived from an EMBL/GenBank/DDBJ whole genome shotgun (WGS) entry which is preliminary data.</text>
</comment>
<dbReference type="EMBL" id="CAXAMM010008557">
    <property type="protein sequence ID" value="CAK9017733.1"/>
    <property type="molecule type" value="Genomic_DNA"/>
</dbReference>
<evidence type="ECO:0000256" key="1">
    <source>
        <dbReference type="ARBA" id="ARBA00022630"/>
    </source>
</evidence>
<keyword evidence="3" id="KW-0157">Chromophore</keyword>
<evidence type="ECO:0000256" key="3">
    <source>
        <dbReference type="ARBA" id="ARBA00022991"/>
    </source>
</evidence>
<evidence type="ECO:0000313" key="7">
    <source>
        <dbReference type="EMBL" id="CAK9017358.1"/>
    </source>
</evidence>
<keyword evidence="5" id="KW-1133">Transmembrane helix</keyword>
<proteinExistence type="predicted"/>